<reference evidence="2" key="1">
    <citation type="journal article" date="2021" name="IMA Fungus">
        <title>Genomic characterization of three marine fungi, including Emericellopsis atlantica sp. nov. with signatures of a generalist lifestyle and marine biomass degradation.</title>
        <authorList>
            <person name="Hagestad O.C."/>
            <person name="Hou L."/>
            <person name="Andersen J.H."/>
            <person name="Hansen E.H."/>
            <person name="Altermark B."/>
            <person name="Li C."/>
            <person name="Kuhnert E."/>
            <person name="Cox R.J."/>
            <person name="Crous P.W."/>
            <person name="Spatafora J.W."/>
            <person name="Lail K."/>
            <person name="Amirebrahimi M."/>
            <person name="Lipzen A."/>
            <person name="Pangilinan J."/>
            <person name="Andreopoulos W."/>
            <person name="Hayes R.D."/>
            <person name="Ng V."/>
            <person name="Grigoriev I.V."/>
            <person name="Jackson S.A."/>
            <person name="Sutton T.D.S."/>
            <person name="Dobson A.D.W."/>
            <person name="Rama T."/>
        </authorList>
    </citation>
    <scope>NUCLEOTIDE SEQUENCE</scope>
    <source>
        <strain evidence="2">TS7</strain>
    </source>
</reference>
<gene>
    <name evidence="2" type="ORF">F5Z01DRAFT_673004</name>
</gene>
<dbReference type="GeneID" id="70295789"/>
<keyword evidence="3" id="KW-1185">Reference proteome</keyword>
<feature type="region of interest" description="Disordered" evidence="1">
    <location>
        <begin position="38"/>
        <end position="100"/>
    </location>
</feature>
<feature type="compositionally biased region" description="Basic residues" evidence="1">
    <location>
        <begin position="62"/>
        <end position="79"/>
    </location>
</feature>
<dbReference type="Proteomes" id="UP000887229">
    <property type="component" value="Unassembled WGS sequence"/>
</dbReference>
<evidence type="ECO:0000313" key="3">
    <source>
        <dbReference type="Proteomes" id="UP000887229"/>
    </source>
</evidence>
<organism evidence="2 3">
    <name type="scientific">Emericellopsis atlantica</name>
    <dbReference type="NCBI Taxonomy" id="2614577"/>
    <lineage>
        <taxon>Eukaryota</taxon>
        <taxon>Fungi</taxon>
        <taxon>Dikarya</taxon>
        <taxon>Ascomycota</taxon>
        <taxon>Pezizomycotina</taxon>
        <taxon>Sordariomycetes</taxon>
        <taxon>Hypocreomycetidae</taxon>
        <taxon>Hypocreales</taxon>
        <taxon>Bionectriaceae</taxon>
        <taxon>Emericellopsis</taxon>
    </lineage>
</organism>
<dbReference type="AlphaFoldDB" id="A0A9P8CQJ7"/>
<protein>
    <submittedName>
        <fullName evidence="2">Uncharacterized protein</fullName>
    </submittedName>
</protein>
<accession>A0A9P8CQJ7</accession>
<evidence type="ECO:0000256" key="1">
    <source>
        <dbReference type="SAM" id="MobiDB-lite"/>
    </source>
</evidence>
<feature type="compositionally biased region" description="Acidic residues" evidence="1">
    <location>
        <begin position="86"/>
        <end position="100"/>
    </location>
</feature>
<name>A0A9P8CQJ7_9HYPO</name>
<comment type="caution">
    <text evidence="2">The sequence shown here is derived from an EMBL/GenBank/DDBJ whole genome shotgun (WGS) entry which is preliminary data.</text>
</comment>
<proteinExistence type="predicted"/>
<dbReference type="EMBL" id="MU251250">
    <property type="protein sequence ID" value="KAG9255703.1"/>
    <property type="molecule type" value="Genomic_DNA"/>
</dbReference>
<sequence>MVGHNYTQAMQEYMDLKCIRDELSDHIDMIRSGSLSATFSNSSYTTSPATSPTRSAASPSSSRRHSRSGERRHHSKAHARCSGWDDNLETLDTIPDEETMEEISVEERRLFDVDEGIKRALTELLNCESVRSNQSMRLWIQSRLMETEKELRSGRRRRSSE</sequence>
<evidence type="ECO:0000313" key="2">
    <source>
        <dbReference type="EMBL" id="KAG9255703.1"/>
    </source>
</evidence>
<dbReference type="RefSeq" id="XP_046119627.1">
    <property type="nucleotide sequence ID" value="XM_046264886.1"/>
</dbReference>
<dbReference type="OrthoDB" id="4509729at2759"/>
<feature type="compositionally biased region" description="Low complexity" evidence="1">
    <location>
        <begin position="40"/>
        <end position="61"/>
    </location>
</feature>